<evidence type="ECO:0000259" key="5">
    <source>
        <dbReference type="Pfam" id="PF04542"/>
    </source>
</evidence>
<dbReference type="Pfam" id="PF08281">
    <property type="entry name" value="Sigma70_r4_2"/>
    <property type="match status" value="1"/>
</dbReference>
<feature type="domain" description="RNA polymerase sigma-70 region 2" evidence="5">
    <location>
        <begin position="24"/>
        <end position="90"/>
    </location>
</feature>
<dbReference type="InterPro" id="IPR007627">
    <property type="entry name" value="RNA_pol_sigma70_r2"/>
</dbReference>
<proteinExistence type="inferred from homology"/>
<dbReference type="eggNOG" id="COG1595">
    <property type="taxonomic scope" value="Bacteria"/>
</dbReference>
<dbReference type="SUPFAM" id="SSF88659">
    <property type="entry name" value="Sigma3 and sigma4 domains of RNA polymerase sigma factors"/>
    <property type="match status" value="1"/>
</dbReference>
<evidence type="ECO:0000313" key="7">
    <source>
        <dbReference type="EMBL" id="ACZ20246.1"/>
    </source>
</evidence>
<dbReference type="InterPro" id="IPR013325">
    <property type="entry name" value="RNA_pol_sigma_r2"/>
</dbReference>
<dbReference type="InterPro" id="IPR036388">
    <property type="entry name" value="WH-like_DNA-bd_sf"/>
</dbReference>
<dbReference type="GO" id="GO:0003677">
    <property type="term" value="F:DNA binding"/>
    <property type="evidence" value="ECO:0007669"/>
    <property type="project" value="InterPro"/>
</dbReference>
<dbReference type="InterPro" id="IPR039425">
    <property type="entry name" value="RNA_pol_sigma-70-like"/>
</dbReference>
<feature type="domain" description="RNA polymerase sigma factor 70 region 4 type 2" evidence="6">
    <location>
        <begin position="113"/>
        <end position="163"/>
    </location>
</feature>
<accession>D1BJJ0</accession>
<dbReference type="InterPro" id="IPR014284">
    <property type="entry name" value="RNA_pol_sigma-70_dom"/>
</dbReference>
<keyword evidence="4" id="KW-0804">Transcription</keyword>
<keyword evidence="2" id="KW-0805">Transcription regulation</keyword>
<dbReference type="KEGG" id="ske:Sked_02770"/>
<dbReference type="InterPro" id="IPR013324">
    <property type="entry name" value="RNA_pol_sigma_r3/r4-like"/>
</dbReference>
<dbReference type="PANTHER" id="PTHR43133:SF25">
    <property type="entry name" value="RNA POLYMERASE SIGMA FACTOR RFAY-RELATED"/>
    <property type="match status" value="1"/>
</dbReference>
<evidence type="ECO:0000256" key="2">
    <source>
        <dbReference type="ARBA" id="ARBA00023015"/>
    </source>
</evidence>
<evidence type="ECO:0000256" key="4">
    <source>
        <dbReference type="ARBA" id="ARBA00023163"/>
    </source>
</evidence>
<sequence length="177" mass="20473">MDNSVSMKHQHTVDLKTTKVFTALFEDHYDRVVRFVVRRVDNEADATELAAETFRRAWELSRREGRVPSPAWLFATARHTVGDLYRSRERASRLEAGLCDRTSLPPTDDAADDVLQALSALSTTDRELLQLRYWDDLTVSEISHLLEVSASTLWVRLHRARRRFADHYTQTEQRTAS</sequence>
<dbReference type="Gene3D" id="1.10.10.10">
    <property type="entry name" value="Winged helix-like DNA-binding domain superfamily/Winged helix DNA-binding domain"/>
    <property type="match status" value="1"/>
</dbReference>
<comment type="similarity">
    <text evidence="1">Belongs to the sigma-70 factor family. ECF subfamily.</text>
</comment>
<evidence type="ECO:0000313" key="8">
    <source>
        <dbReference type="Proteomes" id="UP000000322"/>
    </source>
</evidence>
<dbReference type="GO" id="GO:0006352">
    <property type="term" value="P:DNA-templated transcription initiation"/>
    <property type="evidence" value="ECO:0007669"/>
    <property type="project" value="InterPro"/>
</dbReference>
<dbReference type="STRING" id="446469.Sked_02770"/>
<reference evidence="7 8" key="1">
    <citation type="journal article" date="2009" name="Stand. Genomic Sci.">
        <title>Complete genome sequence of Sanguibacter keddieii type strain (ST-74).</title>
        <authorList>
            <person name="Ivanova N."/>
            <person name="Sikorski J."/>
            <person name="Sims D."/>
            <person name="Brettin T."/>
            <person name="Detter J.C."/>
            <person name="Han C."/>
            <person name="Lapidus A."/>
            <person name="Copeland A."/>
            <person name="Glavina Del Rio T."/>
            <person name="Nolan M."/>
            <person name="Chen F."/>
            <person name="Lucas S."/>
            <person name="Tice H."/>
            <person name="Cheng J.F."/>
            <person name="Bruce D."/>
            <person name="Goodwin L."/>
            <person name="Pitluck S."/>
            <person name="Pati A."/>
            <person name="Mavromatis K."/>
            <person name="Chen A."/>
            <person name="Palaniappan K."/>
            <person name="D'haeseleer P."/>
            <person name="Chain P."/>
            <person name="Bristow J."/>
            <person name="Eisen J.A."/>
            <person name="Markowitz V."/>
            <person name="Hugenholtz P."/>
            <person name="Goker M."/>
            <person name="Pukall R."/>
            <person name="Klenk H.P."/>
            <person name="Kyrpides N.C."/>
        </authorList>
    </citation>
    <scope>NUCLEOTIDE SEQUENCE [LARGE SCALE GENOMIC DNA]</scope>
    <source>
        <strain evidence="8">ATCC 51767 / DSM 10542 / NCFB 3025 / ST-74</strain>
    </source>
</reference>
<organism evidence="7 8">
    <name type="scientific">Sanguibacter keddieii (strain ATCC 51767 / DSM 10542 / NCFB 3025 / ST-74)</name>
    <dbReference type="NCBI Taxonomy" id="446469"/>
    <lineage>
        <taxon>Bacteria</taxon>
        <taxon>Bacillati</taxon>
        <taxon>Actinomycetota</taxon>
        <taxon>Actinomycetes</taxon>
        <taxon>Micrococcales</taxon>
        <taxon>Sanguibacteraceae</taxon>
        <taxon>Sanguibacter</taxon>
    </lineage>
</organism>
<evidence type="ECO:0000256" key="3">
    <source>
        <dbReference type="ARBA" id="ARBA00023082"/>
    </source>
</evidence>
<evidence type="ECO:0000256" key="1">
    <source>
        <dbReference type="ARBA" id="ARBA00010641"/>
    </source>
</evidence>
<dbReference type="HOGENOM" id="CLU_047691_9_2_11"/>
<dbReference type="InterPro" id="IPR013249">
    <property type="entry name" value="RNA_pol_sigma70_r4_t2"/>
</dbReference>
<dbReference type="NCBIfam" id="TIGR02937">
    <property type="entry name" value="sigma70-ECF"/>
    <property type="match status" value="1"/>
</dbReference>
<dbReference type="Pfam" id="PF04542">
    <property type="entry name" value="Sigma70_r2"/>
    <property type="match status" value="1"/>
</dbReference>
<name>D1BJJ0_SANKS</name>
<dbReference type="SUPFAM" id="SSF88946">
    <property type="entry name" value="Sigma2 domain of RNA polymerase sigma factors"/>
    <property type="match status" value="1"/>
</dbReference>
<dbReference type="AlphaFoldDB" id="D1BJJ0"/>
<dbReference type="Proteomes" id="UP000000322">
    <property type="component" value="Chromosome"/>
</dbReference>
<dbReference type="PANTHER" id="PTHR43133">
    <property type="entry name" value="RNA POLYMERASE ECF-TYPE SIGMA FACTO"/>
    <property type="match status" value="1"/>
</dbReference>
<keyword evidence="3" id="KW-0731">Sigma factor</keyword>
<dbReference type="Gene3D" id="1.10.1740.10">
    <property type="match status" value="1"/>
</dbReference>
<gene>
    <name evidence="7" type="ordered locus">Sked_02770</name>
</gene>
<protein>
    <submittedName>
        <fullName evidence="7">RNA polymerase sigma factor, sigma-70 family</fullName>
    </submittedName>
</protein>
<dbReference type="GO" id="GO:0016987">
    <property type="term" value="F:sigma factor activity"/>
    <property type="evidence" value="ECO:0007669"/>
    <property type="project" value="UniProtKB-KW"/>
</dbReference>
<evidence type="ECO:0000259" key="6">
    <source>
        <dbReference type="Pfam" id="PF08281"/>
    </source>
</evidence>
<dbReference type="CDD" id="cd06171">
    <property type="entry name" value="Sigma70_r4"/>
    <property type="match status" value="1"/>
</dbReference>
<keyword evidence="8" id="KW-1185">Reference proteome</keyword>
<dbReference type="EMBL" id="CP001819">
    <property type="protein sequence ID" value="ACZ20246.1"/>
    <property type="molecule type" value="Genomic_DNA"/>
</dbReference>